<dbReference type="InterPro" id="IPR027417">
    <property type="entry name" value="P-loop_NTPase"/>
</dbReference>
<dbReference type="FunFam" id="3.40.50.300:FF:002356">
    <property type="entry name" value="U3 small nucleolar RNA-associated protein 25"/>
    <property type="match status" value="1"/>
</dbReference>
<evidence type="ECO:0000256" key="1">
    <source>
        <dbReference type="ARBA" id="ARBA00002883"/>
    </source>
</evidence>
<evidence type="ECO:0000256" key="7">
    <source>
        <dbReference type="ARBA" id="ARBA00022552"/>
    </source>
</evidence>
<keyword evidence="7 10" id="KW-0698">rRNA processing</keyword>
<feature type="compositionally biased region" description="Acidic residues" evidence="11">
    <location>
        <begin position="166"/>
        <end position="178"/>
    </location>
</feature>
<dbReference type="InterPro" id="IPR010678">
    <property type="entry name" value="UTP25"/>
</dbReference>
<dbReference type="AlphaFoldDB" id="A0A8H6E9R9"/>
<dbReference type="InterPro" id="IPR053940">
    <property type="entry name" value="UTP25_NTPase-like"/>
</dbReference>
<dbReference type="Proteomes" id="UP000541154">
    <property type="component" value="Unassembled WGS sequence"/>
</dbReference>
<evidence type="ECO:0000256" key="11">
    <source>
        <dbReference type="SAM" id="MobiDB-lite"/>
    </source>
</evidence>
<dbReference type="GO" id="GO:0000462">
    <property type="term" value="P:maturation of SSU-rRNA from tricistronic rRNA transcript (SSU-rRNA, 5.8S rRNA, LSU-rRNA)"/>
    <property type="evidence" value="ECO:0007669"/>
    <property type="project" value="TreeGrafter"/>
</dbReference>
<comment type="function">
    <text evidence="1 10">DEAD-box RNA helicase-like protein required for pre-18S rRNA processing, specifically at sites A0, A1, and A2.</text>
</comment>
<feature type="region of interest" description="Disordered" evidence="11">
    <location>
        <begin position="1"/>
        <end position="178"/>
    </location>
</feature>
<keyword evidence="9 10" id="KW-0687">Ribonucleoprotein</keyword>
<dbReference type="PANTHER" id="PTHR12933">
    <property type="entry name" value="ORF PROTEIN-RELATED"/>
    <property type="match status" value="1"/>
</dbReference>
<dbReference type="InterPro" id="IPR053939">
    <property type="entry name" value="UTP25_C"/>
</dbReference>
<comment type="caution">
    <text evidence="14">The sequence shown here is derived from an EMBL/GenBank/DDBJ whole genome shotgun (WGS) entry which is preliminary data.</text>
</comment>
<evidence type="ECO:0000313" key="15">
    <source>
        <dbReference type="Proteomes" id="UP000541154"/>
    </source>
</evidence>
<feature type="compositionally biased region" description="Acidic residues" evidence="11">
    <location>
        <begin position="133"/>
        <end position="157"/>
    </location>
</feature>
<dbReference type="EMBL" id="SPNV01000043">
    <property type="protein sequence ID" value="KAF5863868.1"/>
    <property type="molecule type" value="Genomic_DNA"/>
</dbReference>
<dbReference type="Pfam" id="PF06862">
    <property type="entry name" value="Utp25_C"/>
    <property type="match status" value="1"/>
</dbReference>
<accession>A0A8H6E9R9</accession>
<comment type="similarity">
    <text evidence="3 10">Belongs to the UTP25 family.</text>
</comment>
<reference evidence="14 15" key="1">
    <citation type="submission" date="2019-04" db="EMBL/GenBank/DDBJ databases">
        <title>Aspergillus burnettii sp. nov., novel species from soil in southeast Queensland.</title>
        <authorList>
            <person name="Gilchrist C.L.M."/>
            <person name="Pitt J.I."/>
            <person name="Lange L."/>
            <person name="Lacey H.J."/>
            <person name="Vuong D."/>
            <person name="Midgley D.J."/>
            <person name="Greenfield P."/>
            <person name="Bradbury M."/>
            <person name="Lacey E."/>
            <person name="Busk P.K."/>
            <person name="Pilgaard B."/>
            <person name="Chooi Y.H."/>
            <person name="Piggott A.M."/>
        </authorList>
    </citation>
    <scope>NUCLEOTIDE SEQUENCE [LARGE SCALE GENOMIC DNA]</scope>
    <source>
        <strain evidence="14 15">FRR 5400</strain>
    </source>
</reference>
<evidence type="ECO:0000256" key="8">
    <source>
        <dbReference type="ARBA" id="ARBA00023242"/>
    </source>
</evidence>
<dbReference type="GO" id="GO:0032040">
    <property type="term" value="C:small-subunit processome"/>
    <property type="evidence" value="ECO:0007669"/>
    <property type="project" value="TreeGrafter"/>
</dbReference>
<dbReference type="GO" id="GO:0034511">
    <property type="term" value="F:U3 snoRNA binding"/>
    <property type="evidence" value="ECO:0007669"/>
    <property type="project" value="InterPro"/>
</dbReference>
<dbReference type="Gene3D" id="3.40.50.300">
    <property type="entry name" value="P-loop containing nucleotide triphosphate hydrolases"/>
    <property type="match status" value="1"/>
</dbReference>
<protein>
    <recommendedName>
        <fullName evidence="5 10">U3 small nucleolar RNA-associated protein 25</fullName>
        <shortName evidence="10">U3 snoRNA-associated protein 25</shortName>
    </recommendedName>
</protein>
<keyword evidence="6 10" id="KW-0690">Ribosome biogenesis</keyword>
<keyword evidence="15" id="KW-1185">Reference proteome</keyword>
<dbReference type="GO" id="GO:0019843">
    <property type="term" value="F:rRNA binding"/>
    <property type="evidence" value="ECO:0007669"/>
    <property type="project" value="TreeGrafter"/>
</dbReference>
<organism evidence="14 15">
    <name type="scientific">Petromyces alliaceus</name>
    <name type="common">Aspergillus alliaceus</name>
    <dbReference type="NCBI Taxonomy" id="209559"/>
    <lineage>
        <taxon>Eukaryota</taxon>
        <taxon>Fungi</taxon>
        <taxon>Dikarya</taxon>
        <taxon>Ascomycota</taxon>
        <taxon>Pezizomycotina</taxon>
        <taxon>Eurotiomycetes</taxon>
        <taxon>Eurotiomycetidae</taxon>
        <taxon>Eurotiales</taxon>
        <taxon>Aspergillaceae</taxon>
        <taxon>Aspergillus</taxon>
        <taxon>Aspergillus subgen. Circumdati</taxon>
    </lineage>
</organism>
<evidence type="ECO:0000259" key="12">
    <source>
        <dbReference type="Pfam" id="PF06862"/>
    </source>
</evidence>
<dbReference type="PANTHER" id="PTHR12933:SF0">
    <property type="entry name" value="U3 SMALL NUCLEOLAR RNA-ASSOCIATED PROTEIN 25 HOMOLOG"/>
    <property type="match status" value="1"/>
</dbReference>
<evidence type="ECO:0000256" key="2">
    <source>
        <dbReference type="ARBA" id="ARBA00004604"/>
    </source>
</evidence>
<proteinExistence type="inferred from homology"/>
<gene>
    <name evidence="14" type="primary">UTP25</name>
    <name evidence="14" type="ORF">ETB97_009154</name>
</gene>
<evidence type="ECO:0000256" key="4">
    <source>
        <dbReference type="ARBA" id="ARBA00011192"/>
    </source>
</evidence>
<comment type="subcellular location">
    <subcellularLocation>
        <location evidence="2 10">Nucleus</location>
        <location evidence="2 10">Nucleolus</location>
    </subcellularLocation>
</comment>
<feature type="domain" description="UTP25 C-terminal" evidence="12">
    <location>
        <begin position="543"/>
        <end position="736"/>
    </location>
</feature>
<comment type="subunit">
    <text evidence="4 10">Component of the ribosomal small subunit (SSU) processome composed of at least 40 protein subunits and snoRNA U3.</text>
</comment>
<evidence type="ECO:0000313" key="14">
    <source>
        <dbReference type="EMBL" id="KAF5863868.1"/>
    </source>
</evidence>
<name>A0A8H6E9R9_PETAA</name>
<sequence>MVPPRNRGSRGRGGRGGRSGRGGRANATVKKRNAFTTSRVDEIEAEDSSSGEDSQFEDHLGDEMDYGEPIDKASSDSEEDKEDEKSSRPYNELLQLLNTTADSKGPARKKRKTEQKDDKREATRKHIVATAIGEEDEELLEDEQQDPSDEEGEEDEDRVNVADVDGQADSDDEDDSDPFEAHFAALKEDELSRQITAVGEKRWKSMKRELSEDLKLVRAVPDTGSESSFLPTLKTITSLKLKKKLKAPAMEHIPQIDDYAKHLAPYIFDYQDVLYGARTTYNSAQLRDLLAVHSVNHVLKTRDRVLKNNARVAKEQDVDLDLRDQGFTRPKVLYLLPTKQACVRVVESITQLFQPEQQENKKRFTDTFSATDDRSWESKPEDFRELFGGNDDDMFRLGLKFTRKSVKFFSQFYASDVILASPLGLRTIMDQADAKKRDHDFLSSIEVVIADHADALLMQNWDHVDYIFKHLNLQPREAHGCDFSRVRTWYLDNNARYVRQMIILASFITPEINSIFSTHMQNVSGKVKIIPAYAGAISEIPLPVSVKQTFSRFDTLSPAKDPDARFKHFTTTVLSSLVRNITSGRNTNSGGILIFIPSYLDFVRVRNYFATSAQTTNVSFGAISEYSDTRDISRARTHFMNGRHSVLLYTERFHHFRRYQIRGVKRIIMYGVPENPTFWGEIVGFLGIDPAAIDQAAEGGVRALFSKWDALKLERIVGTKRVGNMLRETGGDTFTFV</sequence>
<keyword evidence="8 10" id="KW-0539">Nucleus</keyword>
<evidence type="ECO:0000256" key="5">
    <source>
        <dbReference type="ARBA" id="ARBA00015422"/>
    </source>
</evidence>
<evidence type="ECO:0000256" key="9">
    <source>
        <dbReference type="ARBA" id="ARBA00023274"/>
    </source>
</evidence>
<dbReference type="Pfam" id="PF22916">
    <property type="entry name" value="UTP25_NTPase-like"/>
    <property type="match status" value="1"/>
</dbReference>
<evidence type="ECO:0000256" key="3">
    <source>
        <dbReference type="ARBA" id="ARBA00009223"/>
    </source>
</evidence>
<feature type="domain" description="UTP25 NTP hydrolase-like" evidence="13">
    <location>
        <begin position="270"/>
        <end position="527"/>
    </location>
</feature>
<evidence type="ECO:0000256" key="6">
    <source>
        <dbReference type="ARBA" id="ARBA00022517"/>
    </source>
</evidence>
<evidence type="ECO:0000256" key="10">
    <source>
        <dbReference type="RuleBase" id="RU365070"/>
    </source>
</evidence>
<evidence type="ECO:0000259" key="13">
    <source>
        <dbReference type="Pfam" id="PF22916"/>
    </source>
</evidence>